<gene>
    <name evidence="1" type="ORF">NDU88_001351</name>
</gene>
<sequence>CQVATTGCFEENKYTTGWSRSLVGTLCQLEKLLRLLVLAEAAMKGLWSWCKGPLGKAL</sequence>
<evidence type="ECO:0000313" key="1">
    <source>
        <dbReference type="EMBL" id="KAJ1213719.1"/>
    </source>
</evidence>
<proteinExistence type="predicted"/>
<feature type="non-terminal residue" evidence="1">
    <location>
        <position position="1"/>
    </location>
</feature>
<protein>
    <submittedName>
        <fullName evidence="1">Uncharacterized protein</fullName>
    </submittedName>
</protein>
<feature type="non-terminal residue" evidence="1">
    <location>
        <position position="58"/>
    </location>
</feature>
<reference evidence="1" key="1">
    <citation type="journal article" date="2022" name="bioRxiv">
        <title>Sequencing and chromosome-scale assembly of the giantPleurodeles waltlgenome.</title>
        <authorList>
            <person name="Brown T."/>
            <person name="Elewa A."/>
            <person name="Iarovenko S."/>
            <person name="Subramanian E."/>
            <person name="Araus A.J."/>
            <person name="Petzold A."/>
            <person name="Susuki M."/>
            <person name="Suzuki K.-i.T."/>
            <person name="Hayashi T."/>
            <person name="Toyoda A."/>
            <person name="Oliveira C."/>
            <person name="Osipova E."/>
            <person name="Leigh N.D."/>
            <person name="Simon A."/>
            <person name="Yun M.H."/>
        </authorList>
    </citation>
    <scope>NUCLEOTIDE SEQUENCE</scope>
    <source>
        <strain evidence="1">20211129_DDA</strain>
        <tissue evidence="1">Liver</tissue>
    </source>
</reference>
<name>A0AAV7WKM0_PLEWA</name>
<organism evidence="1 2">
    <name type="scientific">Pleurodeles waltl</name>
    <name type="common">Iberian ribbed newt</name>
    <dbReference type="NCBI Taxonomy" id="8319"/>
    <lineage>
        <taxon>Eukaryota</taxon>
        <taxon>Metazoa</taxon>
        <taxon>Chordata</taxon>
        <taxon>Craniata</taxon>
        <taxon>Vertebrata</taxon>
        <taxon>Euteleostomi</taxon>
        <taxon>Amphibia</taxon>
        <taxon>Batrachia</taxon>
        <taxon>Caudata</taxon>
        <taxon>Salamandroidea</taxon>
        <taxon>Salamandridae</taxon>
        <taxon>Pleurodelinae</taxon>
        <taxon>Pleurodeles</taxon>
    </lineage>
</organism>
<accession>A0AAV7WKM0</accession>
<evidence type="ECO:0000313" key="2">
    <source>
        <dbReference type="Proteomes" id="UP001066276"/>
    </source>
</evidence>
<dbReference type="EMBL" id="JANPWB010000001">
    <property type="protein sequence ID" value="KAJ1213719.1"/>
    <property type="molecule type" value="Genomic_DNA"/>
</dbReference>
<keyword evidence="2" id="KW-1185">Reference proteome</keyword>
<dbReference type="AlphaFoldDB" id="A0AAV7WKM0"/>
<dbReference type="Proteomes" id="UP001066276">
    <property type="component" value="Chromosome 1_1"/>
</dbReference>
<comment type="caution">
    <text evidence="1">The sequence shown here is derived from an EMBL/GenBank/DDBJ whole genome shotgun (WGS) entry which is preliminary data.</text>
</comment>